<dbReference type="RefSeq" id="WP_136998820.1">
    <property type="nucleotide sequence ID" value="NZ_SYUW01000076.1"/>
</dbReference>
<protein>
    <recommendedName>
        <fullName evidence="1">DUF4145 domain-containing protein</fullName>
    </recommendedName>
</protein>
<reference evidence="2 3" key="1">
    <citation type="submission" date="2019-04" db="EMBL/GenBank/DDBJ databases">
        <title>A reverse ecology approach based on a biological definition of microbial populations.</title>
        <authorList>
            <person name="Arevalo P."/>
            <person name="Vaninsberghe D."/>
            <person name="Elsherbini J."/>
            <person name="Gore J."/>
            <person name="Polz M."/>
        </authorList>
    </citation>
    <scope>NUCLEOTIDE SEQUENCE [LARGE SCALE GENOMIC DNA]</scope>
    <source>
        <strain evidence="2 3">10N.261.46.E4</strain>
    </source>
</reference>
<evidence type="ECO:0000313" key="3">
    <source>
        <dbReference type="Proteomes" id="UP000305234"/>
    </source>
</evidence>
<dbReference type="AlphaFoldDB" id="A0A4U1YLX8"/>
<comment type="caution">
    <text evidence="2">The sequence shown here is derived from an EMBL/GenBank/DDBJ whole genome shotgun (WGS) entry which is preliminary data.</text>
</comment>
<organism evidence="2 3">
    <name type="scientific">Vibrio kanaloae</name>
    <dbReference type="NCBI Taxonomy" id="170673"/>
    <lineage>
        <taxon>Bacteria</taxon>
        <taxon>Pseudomonadati</taxon>
        <taxon>Pseudomonadota</taxon>
        <taxon>Gammaproteobacteria</taxon>
        <taxon>Vibrionales</taxon>
        <taxon>Vibrionaceae</taxon>
        <taxon>Vibrio</taxon>
    </lineage>
</organism>
<dbReference type="EMBL" id="SYUW01000076">
    <property type="protein sequence ID" value="TKF21993.1"/>
    <property type="molecule type" value="Genomic_DNA"/>
</dbReference>
<name>A0A4U1YLX8_9VIBR</name>
<gene>
    <name evidence="2" type="ORF">FCV52_20520</name>
</gene>
<dbReference type="Pfam" id="PF13643">
    <property type="entry name" value="DUF4145"/>
    <property type="match status" value="1"/>
</dbReference>
<evidence type="ECO:0000259" key="1">
    <source>
        <dbReference type="Pfam" id="PF13643"/>
    </source>
</evidence>
<proteinExistence type="predicted"/>
<dbReference type="Proteomes" id="UP000305234">
    <property type="component" value="Unassembled WGS sequence"/>
</dbReference>
<feature type="domain" description="DUF4145" evidence="1">
    <location>
        <begin position="17"/>
        <end position="101"/>
    </location>
</feature>
<sequence>MDSDYMLQVGDEIGLVKDNPRLLVIVSHSFVEMIVKTLSDHYLPEVKLKNHNQRLEKLRKEQVIDEFQFQVYDWFRDLRNKAAHTSIFRLNDSDFEPLIGLVKREQLGVQSFHLFSIKLISELWNKHLEILAPVYLGKYC</sequence>
<evidence type="ECO:0000313" key="2">
    <source>
        <dbReference type="EMBL" id="TKF21993.1"/>
    </source>
</evidence>
<dbReference type="InterPro" id="IPR025285">
    <property type="entry name" value="DUF4145"/>
</dbReference>
<accession>A0A4U1YLX8</accession>